<gene>
    <name evidence="2" type="ORF">KE626_33315</name>
</gene>
<accession>A0ABS5JB15</accession>
<feature type="chain" id="PRO_5045364113" evidence="1">
    <location>
        <begin position="21"/>
        <end position="368"/>
    </location>
</feature>
<keyword evidence="1" id="KW-0732">Signal</keyword>
<evidence type="ECO:0000313" key="3">
    <source>
        <dbReference type="Proteomes" id="UP000676386"/>
    </source>
</evidence>
<sequence length="368" mass="42078">MKRFNILFAAALCLSLYACKKDMTGPSVDDSILNYKIEEIPVTQDYVVGAFYYSFGGWNAAVKEEPVAGKYSYPNGKLTAGVMSQHINFGVKGGLDYFVFSFRSPNRDANNFKSDSTVIRTFIDNNGEGKMKFAMMYNFSTGSYGLSATNPLEKDKVKLEQFFQDFNRVVPYLKDPGYMKVDGKPMIYIQNAQVLYSDNNKAIYDTLRSRLGALGIQAYIVGMQDRWTPPARYQIRFQGCVDAVYHQSFSSQPNNWDRWYVLPQAIDQNWKYSKEYFAQNFGADYIPNITPAYNWLITNPTSTNPNYPRSDSGALFKQLCNVAKKNASGKTRLIMIDSFNNWQEDMQLEPALSYGELYLDIVKKQFKK</sequence>
<dbReference type="Gene3D" id="3.20.20.80">
    <property type="entry name" value="Glycosidases"/>
    <property type="match status" value="1"/>
</dbReference>
<dbReference type="PROSITE" id="PS51257">
    <property type="entry name" value="PROKAR_LIPOPROTEIN"/>
    <property type="match status" value="1"/>
</dbReference>
<proteinExistence type="predicted"/>
<dbReference type="RefSeq" id="WP_211977418.1">
    <property type="nucleotide sequence ID" value="NZ_CBFHAM010000056.1"/>
</dbReference>
<dbReference type="Pfam" id="PF14307">
    <property type="entry name" value="Glyco_tran_WbsX"/>
    <property type="match status" value="1"/>
</dbReference>
<keyword evidence="3" id="KW-1185">Reference proteome</keyword>
<reference evidence="2 3" key="1">
    <citation type="submission" date="2021-04" db="EMBL/GenBank/DDBJ databases">
        <title>Chitinophaga sp. nov., isolated from the rhizosphere soil.</title>
        <authorList>
            <person name="He S."/>
        </authorList>
    </citation>
    <scope>NUCLEOTIDE SEQUENCE [LARGE SCALE GENOMIC DNA]</scope>
    <source>
        <strain evidence="2 3">2R12</strain>
    </source>
</reference>
<dbReference type="EMBL" id="JAGTXB010000031">
    <property type="protein sequence ID" value="MBS0032260.1"/>
    <property type="molecule type" value="Genomic_DNA"/>
</dbReference>
<dbReference type="Proteomes" id="UP000676386">
    <property type="component" value="Unassembled WGS sequence"/>
</dbReference>
<name>A0ABS5JB15_9BACT</name>
<feature type="signal peptide" evidence="1">
    <location>
        <begin position="1"/>
        <end position="20"/>
    </location>
</feature>
<protein>
    <submittedName>
        <fullName evidence="2">Glycoside hydrolase family 99-like domain-containing protein</fullName>
    </submittedName>
</protein>
<dbReference type="InterPro" id="IPR032719">
    <property type="entry name" value="WbsX"/>
</dbReference>
<evidence type="ECO:0000313" key="2">
    <source>
        <dbReference type="EMBL" id="MBS0032260.1"/>
    </source>
</evidence>
<comment type="caution">
    <text evidence="2">The sequence shown here is derived from an EMBL/GenBank/DDBJ whole genome shotgun (WGS) entry which is preliminary data.</text>
</comment>
<organism evidence="2 3">
    <name type="scientific">Chitinophaga hostae</name>
    <dbReference type="NCBI Taxonomy" id="2831022"/>
    <lineage>
        <taxon>Bacteria</taxon>
        <taxon>Pseudomonadati</taxon>
        <taxon>Bacteroidota</taxon>
        <taxon>Chitinophagia</taxon>
        <taxon>Chitinophagales</taxon>
        <taxon>Chitinophagaceae</taxon>
        <taxon>Chitinophaga</taxon>
    </lineage>
</organism>
<evidence type="ECO:0000256" key="1">
    <source>
        <dbReference type="SAM" id="SignalP"/>
    </source>
</evidence>